<dbReference type="PATRIC" id="fig|1255043.3.peg.2113"/>
<dbReference type="EMBL" id="CP003989">
    <property type="protein sequence ID" value="AGA33751.1"/>
    <property type="molecule type" value="Genomic_DNA"/>
</dbReference>
<keyword evidence="2" id="KW-1185">Reference proteome</keyword>
<organism evidence="1 2">
    <name type="scientific">Thioalkalivibrio nitratireducens (strain DSM 14787 / UNIQEM 213 / ALEN2)</name>
    <dbReference type="NCBI Taxonomy" id="1255043"/>
    <lineage>
        <taxon>Bacteria</taxon>
        <taxon>Pseudomonadati</taxon>
        <taxon>Pseudomonadota</taxon>
        <taxon>Gammaproteobacteria</taxon>
        <taxon>Chromatiales</taxon>
        <taxon>Ectothiorhodospiraceae</taxon>
        <taxon>Thioalkalivibrio</taxon>
    </lineage>
</organism>
<accession>L0DZD5</accession>
<evidence type="ECO:0000313" key="1">
    <source>
        <dbReference type="EMBL" id="AGA33751.1"/>
    </source>
</evidence>
<evidence type="ECO:0000313" key="2">
    <source>
        <dbReference type="Proteomes" id="UP000010809"/>
    </source>
</evidence>
<name>L0DZD5_THIND</name>
<dbReference type="Proteomes" id="UP000010809">
    <property type="component" value="Chromosome"/>
</dbReference>
<dbReference type="KEGG" id="tni:TVNIR_2091"/>
<dbReference type="HOGENOM" id="CLU_3259150_0_0_6"/>
<proteinExistence type="predicted"/>
<protein>
    <submittedName>
        <fullName evidence="1">Uncharacterized protein</fullName>
    </submittedName>
</protein>
<dbReference type="AlphaFoldDB" id="L0DZD5"/>
<gene>
    <name evidence="1" type="ordered locus">TVNIR_2091</name>
</gene>
<sequence>MVLKPKRRALEGHTLAISVFSVPRFRLSHIDRFRRWLGYRQL</sequence>
<reference evidence="1" key="1">
    <citation type="submission" date="2015-12" db="EMBL/GenBank/DDBJ databases">
        <authorList>
            <person name="Tikhonova T.V."/>
            <person name="Pavlov A.R."/>
            <person name="Beletsky A.V."/>
            <person name="Mardanov A.V."/>
            <person name="Sorokin D.Y."/>
            <person name="Ravin N.V."/>
            <person name="Popov V.O."/>
        </authorList>
    </citation>
    <scope>NUCLEOTIDE SEQUENCE</scope>
    <source>
        <strain evidence="1">DSM 14787</strain>
    </source>
</reference>